<dbReference type="NCBIfam" id="TIGR00044">
    <property type="entry name" value="YggS family pyridoxal phosphate-dependent enzyme"/>
    <property type="match status" value="1"/>
</dbReference>
<evidence type="ECO:0000256" key="1">
    <source>
        <dbReference type="ARBA" id="ARBA00022898"/>
    </source>
</evidence>
<evidence type="ECO:0000313" key="7">
    <source>
        <dbReference type="Proteomes" id="UP000265489"/>
    </source>
</evidence>
<comment type="function">
    <text evidence="2">Pyridoxal 5'-phosphate (PLP)-binding protein, which is involved in PLP homeostasis.</text>
</comment>
<comment type="cofactor">
    <cofactor evidence="3">
        <name>pyridoxal 5'-phosphate</name>
        <dbReference type="ChEBI" id="CHEBI:597326"/>
    </cofactor>
</comment>
<evidence type="ECO:0000259" key="5">
    <source>
        <dbReference type="Pfam" id="PF01168"/>
    </source>
</evidence>
<evidence type="ECO:0000256" key="3">
    <source>
        <dbReference type="PIRSR" id="PIRSR004848-1"/>
    </source>
</evidence>
<comment type="similarity">
    <text evidence="2 4">Belongs to the pyridoxal phosphate-binding protein YggS/PROSC family.</text>
</comment>
<reference evidence="6 7" key="1">
    <citation type="submission" date="2018-08" db="EMBL/GenBank/DDBJ databases">
        <title>A genome reference for cultivated species of the human gut microbiota.</title>
        <authorList>
            <person name="Zou Y."/>
            <person name="Xue W."/>
            <person name="Luo G."/>
        </authorList>
    </citation>
    <scope>NUCLEOTIDE SEQUENCE [LARGE SCALE GENOMIC DNA]</scope>
    <source>
        <strain evidence="6 7">AF15-20</strain>
    </source>
</reference>
<evidence type="ECO:0000313" key="6">
    <source>
        <dbReference type="EMBL" id="RGU89648.1"/>
    </source>
</evidence>
<feature type="modified residue" description="N6-(pyridoxal phosphate)lysine" evidence="2 3">
    <location>
        <position position="21"/>
    </location>
</feature>
<proteinExistence type="inferred from homology"/>
<sequence length="205" mass="23619">MNKELIEELKAQDFNVVAVSKTRTKEEIDEVAKMGLTTFGENRVQEFIDKYNPKYTWHIIGHLQTNKVKYIVGKVDVIESLDSLKLAEEIEKQANKHGIIQKVLVELKISEDPNKTGYPFKDAKNFISQLQEFKHILIKGIMCVASKTDNQELVESEFEQMHTLYLELKEQYPEIDTLSMGMSQDYKLAVKHGSNTVRIGHAIFE</sequence>
<dbReference type="SUPFAM" id="SSF51419">
    <property type="entry name" value="PLP-binding barrel"/>
    <property type="match status" value="1"/>
</dbReference>
<dbReference type="Proteomes" id="UP000265489">
    <property type="component" value="Unassembled WGS sequence"/>
</dbReference>
<dbReference type="Gene3D" id="3.20.20.10">
    <property type="entry name" value="Alanine racemase"/>
    <property type="match status" value="1"/>
</dbReference>
<dbReference type="GO" id="GO:0030170">
    <property type="term" value="F:pyridoxal phosphate binding"/>
    <property type="evidence" value="ECO:0007669"/>
    <property type="project" value="UniProtKB-UniRule"/>
</dbReference>
<protein>
    <recommendedName>
        <fullName evidence="2">Pyridoxal phosphate homeostasis protein</fullName>
        <shortName evidence="2">PLP homeostasis protein</shortName>
    </recommendedName>
</protein>
<name>A0A395W6M3_9FIRM</name>
<dbReference type="PANTHER" id="PTHR10146">
    <property type="entry name" value="PROLINE SYNTHETASE CO-TRANSCRIBED BACTERIAL HOMOLOG PROTEIN"/>
    <property type="match status" value="1"/>
</dbReference>
<dbReference type="PANTHER" id="PTHR10146:SF14">
    <property type="entry name" value="PYRIDOXAL PHOSPHATE HOMEOSTASIS PROTEIN"/>
    <property type="match status" value="1"/>
</dbReference>
<dbReference type="GeneID" id="66580161"/>
<accession>A0A395W6M3</accession>
<dbReference type="RefSeq" id="WP_118325745.1">
    <property type="nucleotide sequence ID" value="NZ_QRYH01000020.1"/>
</dbReference>
<comment type="caution">
    <text evidence="6">The sequence shown here is derived from an EMBL/GenBank/DDBJ whole genome shotgun (WGS) entry which is preliminary data.</text>
</comment>
<dbReference type="InterPro" id="IPR011078">
    <property type="entry name" value="PyrdxlP_homeostasis"/>
</dbReference>
<dbReference type="PIRSF" id="PIRSF004848">
    <property type="entry name" value="YBL036c_PLPDEIII"/>
    <property type="match status" value="1"/>
</dbReference>
<dbReference type="AlphaFoldDB" id="A0A395W6M3"/>
<dbReference type="EMBL" id="QRYQ01000025">
    <property type="protein sequence ID" value="RGU89648.1"/>
    <property type="molecule type" value="Genomic_DNA"/>
</dbReference>
<evidence type="ECO:0000256" key="4">
    <source>
        <dbReference type="RuleBase" id="RU004514"/>
    </source>
</evidence>
<gene>
    <name evidence="6" type="ORF">DWW32_10645</name>
</gene>
<dbReference type="HAMAP" id="MF_02087">
    <property type="entry name" value="PLP_homeostasis"/>
    <property type="match status" value="1"/>
</dbReference>
<dbReference type="InterPro" id="IPR029066">
    <property type="entry name" value="PLP-binding_barrel"/>
</dbReference>
<dbReference type="CDD" id="cd00635">
    <property type="entry name" value="PLPDE_III_YBL036c_like"/>
    <property type="match status" value="1"/>
</dbReference>
<organism evidence="6 7">
    <name type="scientific">Holdemanella biformis</name>
    <dbReference type="NCBI Taxonomy" id="1735"/>
    <lineage>
        <taxon>Bacteria</taxon>
        <taxon>Bacillati</taxon>
        <taxon>Bacillota</taxon>
        <taxon>Erysipelotrichia</taxon>
        <taxon>Erysipelotrichales</taxon>
        <taxon>Erysipelotrichaceae</taxon>
        <taxon>Holdemanella</taxon>
    </lineage>
</organism>
<dbReference type="Pfam" id="PF01168">
    <property type="entry name" value="Ala_racemase_N"/>
    <property type="match status" value="1"/>
</dbReference>
<evidence type="ECO:0000256" key="2">
    <source>
        <dbReference type="HAMAP-Rule" id="MF_02087"/>
    </source>
</evidence>
<keyword evidence="1 2" id="KW-0663">Pyridoxal phosphate</keyword>
<dbReference type="InterPro" id="IPR001608">
    <property type="entry name" value="Ala_racemase_N"/>
</dbReference>
<feature type="domain" description="Alanine racemase N-terminal" evidence="5">
    <location>
        <begin position="13"/>
        <end position="204"/>
    </location>
</feature>